<dbReference type="Gene3D" id="3.90.1150.10">
    <property type="entry name" value="Aspartate Aminotransferase, domain 1"/>
    <property type="match status" value="1"/>
</dbReference>
<dbReference type="InterPro" id="IPR015421">
    <property type="entry name" value="PyrdxlP-dep_Trfase_major"/>
</dbReference>
<name>A0A1F8AWQ0_9BACT</name>
<dbReference type="STRING" id="1802513.A3E46_02295"/>
<dbReference type="InterPro" id="IPR000653">
    <property type="entry name" value="DegT/StrS_aminotransferase"/>
</dbReference>
<dbReference type="AlphaFoldDB" id="A0A1F8AWQ0"/>
<dbReference type="PANTHER" id="PTHR30244:SF34">
    <property type="entry name" value="DTDP-4-AMINO-4,6-DIDEOXYGALACTOSE TRANSAMINASE"/>
    <property type="match status" value="1"/>
</dbReference>
<evidence type="ECO:0000256" key="2">
    <source>
        <dbReference type="PIRSR" id="PIRSR000390-2"/>
    </source>
</evidence>
<protein>
    <recommendedName>
        <fullName evidence="6">Aminotransferase DegT</fullName>
    </recommendedName>
</protein>
<dbReference type="CDD" id="cd00616">
    <property type="entry name" value="AHBA_syn"/>
    <property type="match status" value="1"/>
</dbReference>
<evidence type="ECO:0000256" key="1">
    <source>
        <dbReference type="PIRSR" id="PIRSR000390-1"/>
    </source>
</evidence>
<gene>
    <name evidence="4" type="ORF">A3E46_02295</name>
</gene>
<dbReference type="InterPro" id="IPR015424">
    <property type="entry name" value="PyrdxlP-dep_Trfase"/>
</dbReference>
<accession>A0A1F8AWQ0</accession>
<evidence type="ECO:0008006" key="6">
    <source>
        <dbReference type="Google" id="ProtNLM"/>
    </source>
</evidence>
<dbReference type="Pfam" id="PF01041">
    <property type="entry name" value="DegT_DnrJ_EryC1"/>
    <property type="match status" value="1"/>
</dbReference>
<dbReference type="GO" id="GO:0030170">
    <property type="term" value="F:pyridoxal phosphate binding"/>
    <property type="evidence" value="ECO:0007669"/>
    <property type="project" value="TreeGrafter"/>
</dbReference>
<dbReference type="GO" id="GO:0008483">
    <property type="term" value="F:transaminase activity"/>
    <property type="evidence" value="ECO:0007669"/>
    <property type="project" value="TreeGrafter"/>
</dbReference>
<feature type="modified residue" description="N6-(pyridoxal phosphate)lysine" evidence="2">
    <location>
        <position position="187"/>
    </location>
</feature>
<reference evidence="4 5" key="1">
    <citation type="journal article" date="2016" name="Nat. Commun.">
        <title>Thousands of microbial genomes shed light on interconnected biogeochemical processes in an aquifer system.</title>
        <authorList>
            <person name="Anantharaman K."/>
            <person name="Brown C.T."/>
            <person name="Hug L.A."/>
            <person name="Sharon I."/>
            <person name="Castelle C.J."/>
            <person name="Probst A.J."/>
            <person name="Thomas B.C."/>
            <person name="Singh A."/>
            <person name="Wilkins M.J."/>
            <person name="Karaoz U."/>
            <person name="Brodie E.L."/>
            <person name="Williams K.H."/>
            <person name="Hubbard S.S."/>
            <person name="Banfield J.F."/>
        </authorList>
    </citation>
    <scope>NUCLEOTIDE SEQUENCE [LARGE SCALE GENOMIC DNA]</scope>
</reference>
<dbReference type="EMBL" id="MGGZ01000038">
    <property type="protein sequence ID" value="OGM56172.1"/>
    <property type="molecule type" value="Genomic_DNA"/>
</dbReference>
<evidence type="ECO:0000313" key="5">
    <source>
        <dbReference type="Proteomes" id="UP000178313"/>
    </source>
</evidence>
<comment type="caution">
    <text evidence="4">The sequence shown here is derived from an EMBL/GenBank/DDBJ whole genome shotgun (WGS) entry which is preliminary data.</text>
</comment>
<organism evidence="4 5">
    <name type="scientific">Candidatus Woesebacteria bacterium RIFCSPHIGHO2_12_FULL_46_16</name>
    <dbReference type="NCBI Taxonomy" id="1802513"/>
    <lineage>
        <taxon>Bacteria</taxon>
        <taxon>Candidatus Woeseibacteriota</taxon>
    </lineage>
</organism>
<evidence type="ECO:0000256" key="3">
    <source>
        <dbReference type="RuleBase" id="RU004508"/>
    </source>
</evidence>
<dbReference type="PANTHER" id="PTHR30244">
    <property type="entry name" value="TRANSAMINASE"/>
    <property type="match status" value="1"/>
</dbReference>
<dbReference type="Gene3D" id="3.40.640.10">
    <property type="entry name" value="Type I PLP-dependent aspartate aminotransferase-like (Major domain)"/>
    <property type="match status" value="1"/>
</dbReference>
<comment type="similarity">
    <text evidence="3">Belongs to the DegT/DnrJ/EryC1 family.</text>
</comment>
<evidence type="ECO:0000313" key="4">
    <source>
        <dbReference type="EMBL" id="OGM56172.1"/>
    </source>
</evidence>
<dbReference type="Proteomes" id="UP000178313">
    <property type="component" value="Unassembled WGS sequence"/>
</dbReference>
<dbReference type="SUPFAM" id="SSF53383">
    <property type="entry name" value="PLP-dependent transferases"/>
    <property type="match status" value="1"/>
</dbReference>
<dbReference type="InterPro" id="IPR015422">
    <property type="entry name" value="PyrdxlP-dep_Trfase_small"/>
</dbReference>
<dbReference type="PIRSF" id="PIRSF000390">
    <property type="entry name" value="PLP_StrS"/>
    <property type="match status" value="1"/>
</dbReference>
<sequence>MKRQAPDIISNYKPFIPKESIKKVIATLKTSWVGGDGPRVKEFEGEIARIIKNPNVLAVNSGTSALQLALRIAGVRGGEVVSTPMTCFATNAAVVLEGGTPVWTDVDPETGNIDPYDIARRISKNTKAIMAVHWGGNPPELDLINKIASIYNLPVIEDAAQALGSEYDGKPIGNHSDFVAFSFQAIKIINTADGGLLATKAAADAKRAKILRWYGIDREERIQGPTFWHYPITEVGYKMQMTDVAASIGLGQIPYLSKFIVHRRKLAKIYEAALSQSKTLKAQKVLPKAKSNYWIFTVLCGSGENRTKLFEALKKINVKAEEAHRRNDIYPVFKKYNRGKLPGVAEFNDTHLIIPIGHWVSLEKAREIAEVLARF</sequence>
<dbReference type="GO" id="GO:0000271">
    <property type="term" value="P:polysaccharide biosynthetic process"/>
    <property type="evidence" value="ECO:0007669"/>
    <property type="project" value="TreeGrafter"/>
</dbReference>
<feature type="active site" description="Proton acceptor" evidence="1">
    <location>
        <position position="187"/>
    </location>
</feature>
<keyword evidence="2 3" id="KW-0663">Pyridoxal phosphate</keyword>
<proteinExistence type="inferred from homology"/>